<proteinExistence type="inferred from homology"/>
<dbReference type="GO" id="GO:0004185">
    <property type="term" value="F:serine-type carboxypeptidase activity"/>
    <property type="evidence" value="ECO:0007669"/>
    <property type="project" value="InterPro"/>
</dbReference>
<dbReference type="PATRIC" id="fig|512565.3.peg.7825"/>
<keyword evidence="4" id="KW-1133">Transmembrane helix</keyword>
<keyword evidence="5" id="KW-0121">Carboxypeptidase</keyword>
<comment type="similarity">
    <text evidence="1">Belongs to the peptidase S13 family.</text>
</comment>
<dbReference type="Gene3D" id="3.40.710.10">
    <property type="entry name" value="DD-peptidase/beta-lactamase superfamily"/>
    <property type="match status" value="2"/>
</dbReference>
<gene>
    <name evidence="5" type="ordered locus">AMIS_78080</name>
</gene>
<keyword evidence="6" id="KW-1185">Reference proteome</keyword>
<feature type="region of interest" description="Disordered" evidence="3">
    <location>
        <begin position="282"/>
        <end position="310"/>
    </location>
</feature>
<dbReference type="NCBIfam" id="TIGR00666">
    <property type="entry name" value="PBP4"/>
    <property type="match status" value="1"/>
</dbReference>
<name>I0HJ41_ACTM4</name>
<dbReference type="PANTHER" id="PTHR30023">
    <property type="entry name" value="D-ALANYL-D-ALANINE CARBOXYPEPTIDASE"/>
    <property type="match status" value="1"/>
</dbReference>
<evidence type="ECO:0000313" key="6">
    <source>
        <dbReference type="Proteomes" id="UP000007882"/>
    </source>
</evidence>
<dbReference type="EMBL" id="AP012319">
    <property type="protein sequence ID" value="BAL93028.1"/>
    <property type="molecule type" value="Genomic_DNA"/>
</dbReference>
<keyword evidence="4" id="KW-0472">Membrane</keyword>
<dbReference type="GO" id="GO:0000270">
    <property type="term" value="P:peptidoglycan metabolic process"/>
    <property type="evidence" value="ECO:0007669"/>
    <property type="project" value="TreeGrafter"/>
</dbReference>
<dbReference type="PRINTS" id="PR00922">
    <property type="entry name" value="DADACBPTASE3"/>
</dbReference>
<evidence type="ECO:0000256" key="3">
    <source>
        <dbReference type="SAM" id="MobiDB-lite"/>
    </source>
</evidence>
<keyword evidence="2" id="KW-0378">Hydrolase</keyword>
<dbReference type="GO" id="GO:0006508">
    <property type="term" value="P:proteolysis"/>
    <property type="evidence" value="ECO:0007669"/>
    <property type="project" value="InterPro"/>
</dbReference>
<dbReference type="STRING" id="512565.AMIS_78080"/>
<dbReference type="HOGENOM" id="CLU_017692_0_0_11"/>
<evidence type="ECO:0000256" key="1">
    <source>
        <dbReference type="ARBA" id="ARBA00006096"/>
    </source>
</evidence>
<protein>
    <submittedName>
        <fullName evidence="5">Putative D-alanyl-D-alanine carboxypeptidase</fullName>
    </submittedName>
</protein>
<evidence type="ECO:0000256" key="2">
    <source>
        <dbReference type="ARBA" id="ARBA00022801"/>
    </source>
</evidence>
<feature type="transmembrane region" description="Helical" evidence="4">
    <location>
        <begin position="21"/>
        <end position="41"/>
    </location>
</feature>
<dbReference type="AlphaFoldDB" id="I0HJ41"/>
<keyword evidence="5" id="KW-0645">Protease</keyword>
<feature type="compositionally biased region" description="Low complexity" evidence="3">
    <location>
        <begin position="292"/>
        <end position="310"/>
    </location>
</feature>
<dbReference type="eggNOG" id="COG2027">
    <property type="taxonomic scope" value="Bacteria"/>
</dbReference>
<dbReference type="InterPro" id="IPR000667">
    <property type="entry name" value="Peptidase_S13"/>
</dbReference>
<dbReference type="InterPro" id="IPR012338">
    <property type="entry name" value="Beta-lactam/transpept-like"/>
</dbReference>
<dbReference type="SUPFAM" id="SSF56601">
    <property type="entry name" value="beta-lactamase/transpeptidase-like"/>
    <property type="match status" value="1"/>
</dbReference>
<accession>I0HJ41</accession>
<sequence>MTSDGVAPDEAGVRRRSRTKLVSVLSVVVLLALVAAVGLVVRPGPVDGWLGADAASSPSAAPIPPEPTPTPVLAAAETGGTTPDTAAVEAALDPLVSAGALGDTVHVSVLDPASGSVLYAKNADVPTTPASTTKLLTAATALAARGPAYRMVTRVVAGENPGEVVIIGAGDATMSVDENQLFPGAARLDTLAEQVKESLGGTQATQVFVDMSLYDGPETATGWGSGDIAEGQVARIQPFMTNGGRIDPVHNDFGGDPRYANPANAAGKLFAKAIDATSTSVRATEAPQLAESGSSPAPGASAAAGTTWTPGKELGRVSSAPLVQIVDWMLQQSDNVLAEAVARQVPLAAGKPAASFENTAEAMIEKLRELGLPADEANLYDGSGLSRNNGISPTMLVQTLALAASGKNASLSAMFNGLPVAGWSGTLRTRFVVPSPNQTAQGIVRAKTGSLSGVNTLAGVLVTKDGRVLAFAIMAVGGANAVTARAALDKIAARLVACGC</sequence>
<keyword evidence="4" id="KW-0812">Transmembrane</keyword>
<organism evidence="5 6">
    <name type="scientific">Actinoplanes missouriensis (strain ATCC 14538 / DSM 43046 / CBS 188.64 / JCM 3121 / NBRC 102363 / NCIMB 12654 / NRRL B-3342 / UNCC 431)</name>
    <dbReference type="NCBI Taxonomy" id="512565"/>
    <lineage>
        <taxon>Bacteria</taxon>
        <taxon>Bacillati</taxon>
        <taxon>Actinomycetota</taxon>
        <taxon>Actinomycetes</taxon>
        <taxon>Micromonosporales</taxon>
        <taxon>Micromonosporaceae</taxon>
        <taxon>Actinoplanes</taxon>
    </lineage>
</organism>
<dbReference type="Proteomes" id="UP000007882">
    <property type="component" value="Chromosome"/>
</dbReference>
<evidence type="ECO:0000256" key="4">
    <source>
        <dbReference type="SAM" id="Phobius"/>
    </source>
</evidence>
<reference evidence="5 6" key="1">
    <citation type="submission" date="2012-02" db="EMBL/GenBank/DDBJ databases">
        <title>Complete genome sequence of Actinoplanes missouriensis 431 (= NBRC 102363).</title>
        <authorList>
            <person name="Ohnishi Y."/>
            <person name="Ishikawa J."/>
            <person name="Sekine M."/>
            <person name="Hosoyama A."/>
            <person name="Harada T."/>
            <person name="Narita H."/>
            <person name="Hata T."/>
            <person name="Konno Y."/>
            <person name="Tutikane K."/>
            <person name="Fujita N."/>
            <person name="Horinouchi S."/>
            <person name="Hayakawa M."/>
        </authorList>
    </citation>
    <scope>NUCLEOTIDE SEQUENCE [LARGE SCALE GENOMIC DNA]</scope>
    <source>
        <strain evidence="6">ATCC 14538 / DSM 43046 / CBS 188.64 / JCM 3121 / NBRC 102363 / NCIMB 12654 / NRRL B-3342 / UNCC 431</strain>
    </source>
</reference>
<dbReference type="Pfam" id="PF02113">
    <property type="entry name" value="Peptidase_S13"/>
    <property type="match status" value="1"/>
</dbReference>
<dbReference type="PANTHER" id="PTHR30023:SF0">
    <property type="entry name" value="PENICILLIN-SENSITIVE CARBOXYPEPTIDASE A"/>
    <property type="match status" value="1"/>
</dbReference>
<dbReference type="KEGG" id="ams:AMIS_78080"/>
<evidence type="ECO:0000313" key="5">
    <source>
        <dbReference type="EMBL" id="BAL93028.1"/>
    </source>
</evidence>